<evidence type="ECO:0000256" key="3">
    <source>
        <dbReference type="ARBA" id="ARBA00023163"/>
    </source>
</evidence>
<dbReference type="PANTHER" id="PTHR30136">
    <property type="entry name" value="HELIX-TURN-HELIX TRANSCRIPTIONAL REGULATOR, ICLR FAMILY"/>
    <property type="match status" value="1"/>
</dbReference>
<dbReference type="InterPro" id="IPR036388">
    <property type="entry name" value="WH-like_DNA-bd_sf"/>
</dbReference>
<dbReference type="PROSITE" id="PS51078">
    <property type="entry name" value="ICLR_ED"/>
    <property type="match status" value="1"/>
</dbReference>
<dbReference type="Gene3D" id="1.10.10.10">
    <property type="entry name" value="Winged helix-like DNA-binding domain superfamily/Winged helix DNA-binding domain"/>
    <property type="match status" value="1"/>
</dbReference>
<dbReference type="InterPro" id="IPR014757">
    <property type="entry name" value="Tscrpt_reg_IclR_C"/>
</dbReference>
<name>A0ABS3J9I8_9HYPH</name>
<keyword evidence="3" id="KW-0804">Transcription</keyword>
<organism evidence="6 7">
    <name type="scientific">Jiella sonneratiae</name>
    <dbReference type="NCBI Taxonomy" id="2816856"/>
    <lineage>
        <taxon>Bacteria</taxon>
        <taxon>Pseudomonadati</taxon>
        <taxon>Pseudomonadota</taxon>
        <taxon>Alphaproteobacteria</taxon>
        <taxon>Hyphomicrobiales</taxon>
        <taxon>Aurantimonadaceae</taxon>
        <taxon>Jiella</taxon>
    </lineage>
</organism>
<comment type="caution">
    <text evidence="6">The sequence shown here is derived from an EMBL/GenBank/DDBJ whole genome shotgun (WGS) entry which is preliminary data.</text>
</comment>
<gene>
    <name evidence="6" type="ORF">J1C47_22000</name>
</gene>
<dbReference type="Proteomes" id="UP000664288">
    <property type="component" value="Unassembled WGS sequence"/>
</dbReference>
<evidence type="ECO:0000259" key="4">
    <source>
        <dbReference type="PROSITE" id="PS51077"/>
    </source>
</evidence>
<feature type="domain" description="IclR-ED" evidence="5">
    <location>
        <begin position="59"/>
        <end position="220"/>
    </location>
</feature>
<dbReference type="SUPFAM" id="SSF46785">
    <property type="entry name" value="Winged helix' DNA-binding domain"/>
    <property type="match status" value="1"/>
</dbReference>
<feature type="domain" description="HTH iclR-type" evidence="4">
    <location>
        <begin position="1"/>
        <end position="59"/>
    </location>
</feature>
<dbReference type="InterPro" id="IPR005471">
    <property type="entry name" value="Tscrpt_reg_IclR_N"/>
</dbReference>
<reference evidence="6 7" key="1">
    <citation type="submission" date="2021-03" db="EMBL/GenBank/DDBJ databases">
        <title>Whole genome sequence of Jiella sp. MQZ13P-4.</title>
        <authorList>
            <person name="Tuo L."/>
        </authorList>
    </citation>
    <scope>NUCLEOTIDE SEQUENCE [LARGE SCALE GENOMIC DNA]</scope>
    <source>
        <strain evidence="6 7">MQZ13P-4</strain>
    </source>
</reference>
<keyword evidence="2" id="KW-0238">DNA-binding</keyword>
<evidence type="ECO:0000256" key="1">
    <source>
        <dbReference type="ARBA" id="ARBA00023015"/>
    </source>
</evidence>
<evidence type="ECO:0000256" key="2">
    <source>
        <dbReference type="ARBA" id="ARBA00023125"/>
    </source>
</evidence>
<dbReference type="Pfam" id="PF01614">
    <property type="entry name" value="IclR_C"/>
    <property type="match status" value="1"/>
</dbReference>
<dbReference type="EMBL" id="JAFMPY010000038">
    <property type="protein sequence ID" value="MBO0906332.1"/>
    <property type="molecule type" value="Genomic_DNA"/>
</dbReference>
<evidence type="ECO:0000313" key="6">
    <source>
        <dbReference type="EMBL" id="MBO0906332.1"/>
    </source>
</evidence>
<dbReference type="InterPro" id="IPR036390">
    <property type="entry name" value="WH_DNA-bd_sf"/>
</dbReference>
<keyword evidence="1" id="KW-0805">Transcription regulation</keyword>
<sequence length="227" mass="23485">MSDVLDLVEMLGRRSQPISVSAAAVSLGLPKSSCHRLLTLLVAKGYVERVEGKLYRLVRPVGLGGLTPFQSKLAGIAEPILAAAALRSGVSSFLTVLLGSGCLRYIVKKLPAGQEMVYDRDISRDREPSLVASGKCLLAYGSAADTKEAEAIRAAGLVVNLEGVMEGASGVAAPIFSVSGECLAAVNLAGPRSRFSGRSLDTIIAECRTTADAITAHLAESAEGAAS</sequence>
<dbReference type="Pfam" id="PF09339">
    <property type="entry name" value="HTH_IclR"/>
    <property type="match status" value="1"/>
</dbReference>
<evidence type="ECO:0000259" key="5">
    <source>
        <dbReference type="PROSITE" id="PS51078"/>
    </source>
</evidence>
<keyword evidence="7" id="KW-1185">Reference proteome</keyword>
<proteinExistence type="predicted"/>
<dbReference type="InterPro" id="IPR029016">
    <property type="entry name" value="GAF-like_dom_sf"/>
</dbReference>
<dbReference type="PROSITE" id="PS51077">
    <property type="entry name" value="HTH_ICLR"/>
    <property type="match status" value="1"/>
</dbReference>
<accession>A0ABS3J9I8</accession>
<dbReference type="RefSeq" id="WP_207352964.1">
    <property type="nucleotide sequence ID" value="NZ_JAFMPY010000038.1"/>
</dbReference>
<dbReference type="SUPFAM" id="SSF55781">
    <property type="entry name" value="GAF domain-like"/>
    <property type="match status" value="1"/>
</dbReference>
<protein>
    <submittedName>
        <fullName evidence="6">Helix-turn-helix domain-containing protein</fullName>
    </submittedName>
</protein>
<evidence type="ECO:0000313" key="7">
    <source>
        <dbReference type="Proteomes" id="UP000664288"/>
    </source>
</evidence>
<dbReference type="PANTHER" id="PTHR30136:SF35">
    <property type="entry name" value="HTH-TYPE TRANSCRIPTIONAL REGULATOR RV1719"/>
    <property type="match status" value="1"/>
</dbReference>
<dbReference type="Gene3D" id="3.30.450.40">
    <property type="match status" value="1"/>
</dbReference>
<dbReference type="InterPro" id="IPR050707">
    <property type="entry name" value="HTH_MetabolicPath_Reg"/>
</dbReference>